<evidence type="ECO:0000313" key="3">
    <source>
        <dbReference type="EMBL" id="KAE9051164.1"/>
    </source>
</evidence>
<evidence type="ECO:0000313" key="6">
    <source>
        <dbReference type="Proteomes" id="UP000434957"/>
    </source>
</evidence>
<evidence type="ECO:0000256" key="1">
    <source>
        <dbReference type="SAM" id="SignalP"/>
    </source>
</evidence>
<dbReference type="AlphaFoldDB" id="A0A6A3P6K3"/>
<protein>
    <recommendedName>
        <fullName evidence="8">RxLR effector protein</fullName>
    </recommendedName>
</protein>
<dbReference type="EMBL" id="QXFT01000037">
    <property type="protein sequence ID" value="KAE9358295.1"/>
    <property type="molecule type" value="Genomic_DNA"/>
</dbReference>
<dbReference type="OrthoDB" id="122727at2759"/>
<evidence type="ECO:0000313" key="5">
    <source>
        <dbReference type="Proteomes" id="UP000429607"/>
    </source>
</evidence>
<feature type="signal peptide" evidence="1">
    <location>
        <begin position="1"/>
        <end position="21"/>
    </location>
</feature>
<proteinExistence type="predicted"/>
<keyword evidence="6" id="KW-1185">Reference proteome</keyword>
<name>A0A6A3P6K3_9STRA</name>
<evidence type="ECO:0008006" key="8">
    <source>
        <dbReference type="Google" id="ProtNLM"/>
    </source>
</evidence>
<gene>
    <name evidence="3" type="ORF">PR001_g1690</name>
    <name evidence="2" type="ORF">PR002_g1772</name>
    <name evidence="4" type="ORF">PR003_g1359</name>
</gene>
<evidence type="ECO:0000313" key="7">
    <source>
        <dbReference type="Proteomes" id="UP000435112"/>
    </source>
</evidence>
<dbReference type="Proteomes" id="UP000435112">
    <property type="component" value="Unassembled WGS sequence"/>
</dbReference>
<keyword evidence="1" id="KW-0732">Signal</keyword>
<organism evidence="3 5">
    <name type="scientific">Phytophthora rubi</name>
    <dbReference type="NCBI Taxonomy" id="129364"/>
    <lineage>
        <taxon>Eukaryota</taxon>
        <taxon>Sar</taxon>
        <taxon>Stramenopiles</taxon>
        <taxon>Oomycota</taxon>
        <taxon>Peronosporomycetes</taxon>
        <taxon>Peronosporales</taxon>
        <taxon>Peronosporaceae</taxon>
        <taxon>Phytophthora</taxon>
    </lineage>
</organism>
<sequence>MNFLRCVIIAVLALTTVSVSASTSEETGIRARHILAMGSDESILLARGSLRRTEQAA</sequence>
<evidence type="ECO:0000313" key="2">
    <source>
        <dbReference type="EMBL" id="KAE9046223.1"/>
    </source>
</evidence>
<dbReference type="Proteomes" id="UP000434957">
    <property type="component" value="Unassembled WGS sequence"/>
</dbReference>
<accession>A0A6A3P6K3</accession>
<dbReference type="EMBL" id="QXFU01000055">
    <property type="protein sequence ID" value="KAE9046223.1"/>
    <property type="molecule type" value="Genomic_DNA"/>
</dbReference>
<dbReference type="Proteomes" id="UP000429607">
    <property type="component" value="Unassembled WGS sequence"/>
</dbReference>
<dbReference type="EMBL" id="QXFV01000054">
    <property type="protein sequence ID" value="KAE9051164.1"/>
    <property type="molecule type" value="Genomic_DNA"/>
</dbReference>
<reference evidence="5 7" key="1">
    <citation type="submission" date="2018-09" db="EMBL/GenBank/DDBJ databases">
        <title>Genomic investigation of the strawberry pathogen Phytophthora fragariae indicates pathogenicity is determined by transcriptional variation in three key races.</title>
        <authorList>
            <person name="Adams T.M."/>
            <person name="Armitage A.D."/>
            <person name="Sobczyk M.K."/>
            <person name="Bates H.J."/>
            <person name="Dunwell J.M."/>
            <person name="Nellist C.F."/>
            <person name="Harrison R.J."/>
        </authorList>
    </citation>
    <scope>NUCLEOTIDE SEQUENCE [LARGE SCALE GENOMIC DNA]</scope>
    <source>
        <strain evidence="3 5">SCRP249</strain>
        <strain evidence="2 7">SCRP324</strain>
        <strain evidence="4 6">SCRP333</strain>
    </source>
</reference>
<feature type="chain" id="PRO_5036380297" description="RxLR effector protein" evidence="1">
    <location>
        <begin position="22"/>
        <end position="57"/>
    </location>
</feature>
<evidence type="ECO:0000313" key="4">
    <source>
        <dbReference type="EMBL" id="KAE9358295.1"/>
    </source>
</evidence>
<comment type="caution">
    <text evidence="3">The sequence shown here is derived from an EMBL/GenBank/DDBJ whole genome shotgun (WGS) entry which is preliminary data.</text>
</comment>